<dbReference type="Pfam" id="PF05685">
    <property type="entry name" value="Uma2"/>
    <property type="match status" value="1"/>
</dbReference>
<dbReference type="EMBL" id="CP014263">
    <property type="protein sequence ID" value="AQG79791.1"/>
    <property type="molecule type" value="Genomic_DNA"/>
</dbReference>
<dbReference type="Gene3D" id="3.90.1570.10">
    <property type="entry name" value="tt1808, chain A"/>
    <property type="match status" value="1"/>
</dbReference>
<reference evidence="2 3" key="1">
    <citation type="submission" date="2016-01" db="EMBL/GenBank/DDBJ databases">
        <authorList>
            <person name="Oliw E.H."/>
        </authorList>
    </citation>
    <scope>NUCLEOTIDE SEQUENCE [LARGE SCALE GENOMIC DNA]</scope>
    <source>
        <strain evidence="2 3">DY10</strain>
    </source>
</reference>
<dbReference type="AlphaFoldDB" id="A0A1P9WWP4"/>
<keyword evidence="3" id="KW-1185">Reference proteome</keyword>
<evidence type="ECO:0000313" key="2">
    <source>
        <dbReference type="EMBL" id="AQG79791.1"/>
    </source>
</evidence>
<dbReference type="Proteomes" id="UP000187941">
    <property type="component" value="Chromosome"/>
</dbReference>
<organism evidence="2 3">
    <name type="scientific">Spirosoma montaniterrae</name>
    <dbReference type="NCBI Taxonomy" id="1178516"/>
    <lineage>
        <taxon>Bacteria</taxon>
        <taxon>Pseudomonadati</taxon>
        <taxon>Bacteroidota</taxon>
        <taxon>Cytophagia</taxon>
        <taxon>Cytophagales</taxon>
        <taxon>Cytophagaceae</taxon>
        <taxon>Spirosoma</taxon>
    </lineage>
</organism>
<proteinExistence type="predicted"/>
<evidence type="ECO:0000313" key="3">
    <source>
        <dbReference type="Proteomes" id="UP000187941"/>
    </source>
</evidence>
<name>A0A1P9WWP4_9BACT</name>
<dbReference type="InterPro" id="IPR008538">
    <property type="entry name" value="Uma2"/>
</dbReference>
<protein>
    <recommendedName>
        <fullName evidence="1">Putative restriction endonuclease domain-containing protein</fullName>
    </recommendedName>
</protein>
<sequence length="221" mass="24999">MLSTRVHDLLEAPDAKLVIERAQAILADEANRRRAFREWLRDDVKAEFINGEIIMHSPVKRRHLDATQNLLILLRVYVHKHDLGAVDSEKALVGLTRNDYEPDICFWNAETAASFQDDQMEHPAPDLIVEVLSKSTTGRDRGIKFEDYAAHGVLEYWIIDPVRKSVEQYQLDEPTMAFASAAVLYDDDTLSALTVPGFQIPVRAIFEKQANMDALQAILAA</sequence>
<gene>
    <name evidence="2" type="ORF">AWR27_10915</name>
</gene>
<dbReference type="SUPFAM" id="SSF52980">
    <property type="entry name" value="Restriction endonuclease-like"/>
    <property type="match status" value="1"/>
</dbReference>
<dbReference type="CDD" id="cd06260">
    <property type="entry name" value="DUF820-like"/>
    <property type="match status" value="1"/>
</dbReference>
<dbReference type="STRING" id="1178516.AWR27_10915"/>
<evidence type="ECO:0000259" key="1">
    <source>
        <dbReference type="Pfam" id="PF05685"/>
    </source>
</evidence>
<dbReference type="PANTHER" id="PTHR34107">
    <property type="entry name" value="SLL0198 PROTEIN-RELATED"/>
    <property type="match status" value="1"/>
</dbReference>
<feature type="domain" description="Putative restriction endonuclease" evidence="1">
    <location>
        <begin position="36"/>
        <end position="202"/>
    </location>
</feature>
<dbReference type="InterPro" id="IPR011335">
    <property type="entry name" value="Restrct_endonuc-II-like"/>
</dbReference>
<dbReference type="InterPro" id="IPR012296">
    <property type="entry name" value="Nuclease_put_TT1808"/>
</dbReference>
<dbReference type="PANTHER" id="PTHR34107:SF4">
    <property type="entry name" value="SLL1222 PROTEIN"/>
    <property type="match status" value="1"/>
</dbReference>
<dbReference type="OrthoDB" id="943262at2"/>
<dbReference type="KEGG" id="smon:AWR27_10915"/>
<accession>A0A1P9WWP4</accession>